<comment type="cofactor">
    <cofactor evidence="1">
        <name>Zn(2+)</name>
        <dbReference type="ChEBI" id="CHEBI:29105"/>
    </cofactor>
    <text evidence="1">Binds 1 zinc ion per subunit.</text>
</comment>
<dbReference type="PANTHER" id="PTHR10127">
    <property type="entry name" value="DISCOIDIN, CUB, EGF, LAMININ , AND ZINC METALLOPROTEASE DOMAIN CONTAINING"/>
    <property type="match status" value="1"/>
</dbReference>
<dbReference type="PRINTS" id="PR00480">
    <property type="entry name" value="ASTACIN"/>
</dbReference>
<accession>A0ABX0ULX7</accession>
<proteinExistence type="predicted"/>
<feature type="binding site" evidence="1">
    <location>
        <position position="182"/>
    </location>
    <ligand>
        <name>Zn(2+)</name>
        <dbReference type="ChEBI" id="CHEBI:29105"/>
        <note>catalytic</note>
    </ligand>
</feature>
<evidence type="ECO:0000313" key="4">
    <source>
        <dbReference type="Proteomes" id="UP001179181"/>
    </source>
</evidence>
<dbReference type="InterPro" id="IPR034035">
    <property type="entry name" value="Astacin-like_dom"/>
</dbReference>
<evidence type="ECO:0000256" key="1">
    <source>
        <dbReference type="PROSITE-ProRule" id="PRU01211"/>
    </source>
</evidence>
<keyword evidence="1" id="KW-0479">Metal-binding</keyword>
<comment type="caution">
    <text evidence="1">Lacks conserved residue(s) required for the propagation of feature annotation.</text>
</comment>
<gene>
    <name evidence="3" type="ORF">FHS68_002144</name>
</gene>
<evidence type="ECO:0000259" key="2">
    <source>
        <dbReference type="PROSITE" id="PS51864"/>
    </source>
</evidence>
<name>A0ABX0ULX7_9BACT</name>
<keyword evidence="1" id="KW-0862">Zinc</keyword>
<dbReference type="RefSeq" id="WP_167269755.1">
    <property type="nucleotide sequence ID" value="NZ_JAASQJ010000002.1"/>
</dbReference>
<keyword evidence="4" id="KW-1185">Reference proteome</keyword>
<dbReference type="SUPFAM" id="SSF63825">
    <property type="entry name" value="YWTD domain"/>
    <property type="match status" value="1"/>
</dbReference>
<dbReference type="SMART" id="SM00235">
    <property type="entry name" value="ZnMc"/>
    <property type="match status" value="1"/>
</dbReference>
<dbReference type="InterPro" id="IPR006026">
    <property type="entry name" value="Peptidase_Metallo"/>
</dbReference>
<dbReference type="Gene3D" id="3.40.390.10">
    <property type="entry name" value="Collagenase (Catalytic Domain)"/>
    <property type="match status" value="1"/>
</dbReference>
<dbReference type="Proteomes" id="UP001179181">
    <property type="component" value="Unassembled WGS sequence"/>
</dbReference>
<dbReference type="PROSITE" id="PS51864">
    <property type="entry name" value="ASTACIN"/>
    <property type="match status" value="1"/>
</dbReference>
<dbReference type="InterPro" id="IPR001506">
    <property type="entry name" value="Peptidase_M12A"/>
</dbReference>
<dbReference type="PROSITE" id="PS51257">
    <property type="entry name" value="PROKAR_LIPOPROTEIN"/>
    <property type="match status" value="1"/>
</dbReference>
<feature type="binding site" evidence="1">
    <location>
        <position position="188"/>
    </location>
    <ligand>
        <name>Zn(2+)</name>
        <dbReference type="ChEBI" id="CHEBI:29105"/>
        <note>catalytic</note>
    </ligand>
</feature>
<sequence>MKSISLPVWASGLILASSLFSSCEDKLGETTLEKQTAIVSSDSTGTVKDGQFSGHRIRYKEIDGQAVWQDDIILTAEQLAGGSDENARVSGAGYANKDYRWPDAFVPYEISANLSETNINAAITEWESKTSVTFVKRTNQADYIRFVSSSVNRSNIGMITGKQVIELESGASVGTIVHEIGHAIGLVHEQARADRDQYLTVHWENIEAGKEHNFEQYGSGVTFDGGKQLDFNSIMLYGPKYFSKNGKETLTKKDGTTWTKNETVLSVGDVNTITAMYSNLYIRWFKSIYSVSTKDGSYQLLNTPEVGATGAAKTIAEDNNYIWTIEGNGVLTKAHRLSGDVIQKYPFGTGAIGLTGEDQQGFMYAQQGTRLWKINKFNGTRTRLGGVNALENWTGTQALYYHNNGLYIIWKNTLYKINRTTGLVERQYGGNWTDVKGMAAPYGTSPFLYMMLADKLWRINKDTGAIDFVRDGFPNVTAMSGVGGNLFMVSGDNLYRVNEKGSRALLSQGWNGANSMGAIHHAAGLF</sequence>
<reference evidence="3 4" key="1">
    <citation type="submission" date="2020-03" db="EMBL/GenBank/DDBJ databases">
        <title>Genomic Encyclopedia of Type Strains, Phase IV (KMG-IV): sequencing the most valuable type-strain genomes for metagenomic binning, comparative biology and taxonomic classification.</title>
        <authorList>
            <person name="Goeker M."/>
        </authorList>
    </citation>
    <scope>NUCLEOTIDE SEQUENCE [LARGE SCALE GENOMIC DNA]</scope>
    <source>
        <strain evidence="3 4">DSM 102865</strain>
    </source>
</reference>
<keyword evidence="1" id="KW-0482">Metalloprotease</keyword>
<feature type="domain" description="Peptidase M12A" evidence="2">
    <location>
        <begin position="92"/>
        <end position="281"/>
    </location>
</feature>
<dbReference type="EMBL" id="JAASQJ010000002">
    <property type="protein sequence ID" value="NIJ52974.1"/>
    <property type="molecule type" value="Genomic_DNA"/>
</dbReference>
<keyword evidence="1" id="KW-0378">Hydrolase</keyword>
<dbReference type="InterPro" id="IPR024079">
    <property type="entry name" value="MetalloPept_cat_dom_sf"/>
</dbReference>
<dbReference type="PANTHER" id="PTHR10127:SF850">
    <property type="entry name" value="METALLOENDOPEPTIDASE"/>
    <property type="match status" value="1"/>
</dbReference>
<dbReference type="CDD" id="cd04280">
    <property type="entry name" value="ZnMc_astacin_like"/>
    <property type="match status" value="1"/>
</dbReference>
<evidence type="ECO:0000313" key="3">
    <source>
        <dbReference type="EMBL" id="NIJ52974.1"/>
    </source>
</evidence>
<feature type="binding site" evidence="1">
    <location>
        <position position="178"/>
    </location>
    <ligand>
        <name>Zn(2+)</name>
        <dbReference type="ChEBI" id="CHEBI:29105"/>
        <note>catalytic</note>
    </ligand>
</feature>
<keyword evidence="1" id="KW-0645">Protease</keyword>
<organism evidence="3 4">
    <name type="scientific">Dyadobacter arcticus</name>
    <dbReference type="NCBI Taxonomy" id="1078754"/>
    <lineage>
        <taxon>Bacteria</taxon>
        <taxon>Pseudomonadati</taxon>
        <taxon>Bacteroidota</taxon>
        <taxon>Cytophagia</taxon>
        <taxon>Cytophagales</taxon>
        <taxon>Spirosomataceae</taxon>
        <taxon>Dyadobacter</taxon>
    </lineage>
</organism>
<comment type="caution">
    <text evidence="3">The sequence shown here is derived from an EMBL/GenBank/DDBJ whole genome shotgun (WGS) entry which is preliminary data.</text>
</comment>
<dbReference type="Pfam" id="PF01400">
    <property type="entry name" value="Astacin"/>
    <property type="match status" value="1"/>
</dbReference>
<feature type="active site" evidence="1">
    <location>
        <position position="179"/>
    </location>
</feature>
<dbReference type="SUPFAM" id="SSF55486">
    <property type="entry name" value="Metalloproteases ('zincins'), catalytic domain"/>
    <property type="match status" value="1"/>
</dbReference>
<protein>
    <recommendedName>
        <fullName evidence="2">Peptidase M12A domain-containing protein</fullName>
    </recommendedName>
</protein>